<dbReference type="Proteomes" id="UP000198959">
    <property type="component" value="Unassembled WGS sequence"/>
</dbReference>
<evidence type="ECO:0000313" key="1">
    <source>
        <dbReference type="EMBL" id="SCL20686.1"/>
    </source>
</evidence>
<reference evidence="2" key="1">
    <citation type="submission" date="2016-06" db="EMBL/GenBank/DDBJ databases">
        <authorList>
            <person name="Varghese N."/>
            <person name="Submissions Spin"/>
        </authorList>
    </citation>
    <scope>NUCLEOTIDE SEQUENCE [LARGE SCALE GENOMIC DNA]</scope>
    <source>
        <strain evidence="2">DSM 43817</strain>
    </source>
</reference>
<protein>
    <submittedName>
        <fullName evidence="1">Uncharacterized protein</fullName>
    </submittedName>
</protein>
<accession>A0A1C6RU04</accession>
<dbReference type="EMBL" id="FMHW01000002">
    <property type="protein sequence ID" value="SCL20686.1"/>
    <property type="molecule type" value="Genomic_DNA"/>
</dbReference>
<dbReference type="STRING" id="145854.GA0074692_0948"/>
<evidence type="ECO:0000313" key="2">
    <source>
        <dbReference type="Proteomes" id="UP000198959"/>
    </source>
</evidence>
<dbReference type="RefSeq" id="WP_176738225.1">
    <property type="nucleotide sequence ID" value="NZ_FMHW01000002.1"/>
</dbReference>
<organism evidence="1 2">
    <name type="scientific">Micromonospora pallida</name>
    <dbReference type="NCBI Taxonomy" id="145854"/>
    <lineage>
        <taxon>Bacteria</taxon>
        <taxon>Bacillati</taxon>
        <taxon>Actinomycetota</taxon>
        <taxon>Actinomycetes</taxon>
        <taxon>Micromonosporales</taxon>
        <taxon>Micromonosporaceae</taxon>
        <taxon>Micromonospora</taxon>
    </lineage>
</organism>
<name>A0A1C6RU04_9ACTN</name>
<dbReference type="AlphaFoldDB" id="A0A1C6RU04"/>
<sequence>MRGMQPHPTVMRILNNVGVARYATQDIEDRLRRDAILMCGRLTTTPATLA</sequence>
<proteinExistence type="predicted"/>
<gene>
    <name evidence="1" type="ORF">GA0074692_0948</name>
</gene>
<keyword evidence="2" id="KW-1185">Reference proteome</keyword>